<name>A0A2I0AK82_9ASPA</name>
<dbReference type="EMBL" id="KZ451976">
    <property type="protein sequence ID" value="PKA55969.1"/>
    <property type="molecule type" value="Genomic_DNA"/>
</dbReference>
<dbReference type="Proteomes" id="UP000236161">
    <property type="component" value="Unassembled WGS sequence"/>
</dbReference>
<organism evidence="1 2">
    <name type="scientific">Apostasia shenzhenica</name>
    <dbReference type="NCBI Taxonomy" id="1088818"/>
    <lineage>
        <taxon>Eukaryota</taxon>
        <taxon>Viridiplantae</taxon>
        <taxon>Streptophyta</taxon>
        <taxon>Embryophyta</taxon>
        <taxon>Tracheophyta</taxon>
        <taxon>Spermatophyta</taxon>
        <taxon>Magnoliopsida</taxon>
        <taxon>Liliopsida</taxon>
        <taxon>Asparagales</taxon>
        <taxon>Orchidaceae</taxon>
        <taxon>Apostasioideae</taxon>
        <taxon>Apostasia</taxon>
    </lineage>
</organism>
<accession>A0A2I0AK82</accession>
<gene>
    <name evidence="1" type="ORF">AXF42_Ash014641</name>
</gene>
<reference evidence="1 2" key="1">
    <citation type="journal article" date="2017" name="Nature">
        <title>The Apostasia genome and the evolution of orchids.</title>
        <authorList>
            <person name="Zhang G.Q."/>
            <person name="Liu K.W."/>
            <person name="Li Z."/>
            <person name="Lohaus R."/>
            <person name="Hsiao Y.Y."/>
            <person name="Niu S.C."/>
            <person name="Wang J.Y."/>
            <person name="Lin Y.C."/>
            <person name="Xu Q."/>
            <person name="Chen L.J."/>
            <person name="Yoshida K."/>
            <person name="Fujiwara S."/>
            <person name="Wang Z.W."/>
            <person name="Zhang Y.Q."/>
            <person name="Mitsuda N."/>
            <person name="Wang M."/>
            <person name="Liu G.H."/>
            <person name="Pecoraro L."/>
            <person name="Huang H.X."/>
            <person name="Xiao X.J."/>
            <person name="Lin M."/>
            <person name="Wu X.Y."/>
            <person name="Wu W.L."/>
            <person name="Chen Y.Y."/>
            <person name="Chang S.B."/>
            <person name="Sakamoto S."/>
            <person name="Ohme-Takagi M."/>
            <person name="Yagi M."/>
            <person name="Zeng S.J."/>
            <person name="Shen C.Y."/>
            <person name="Yeh C.M."/>
            <person name="Luo Y.B."/>
            <person name="Tsai W.C."/>
            <person name="Van de Peer Y."/>
            <person name="Liu Z.J."/>
        </authorList>
    </citation>
    <scope>NUCLEOTIDE SEQUENCE [LARGE SCALE GENOMIC DNA]</scope>
    <source>
        <strain evidence="2">cv. Shenzhen</strain>
        <tissue evidence="1">Stem</tissue>
    </source>
</reference>
<dbReference type="OrthoDB" id="2016681at2759"/>
<protein>
    <submittedName>
        <fullName evidence="1">Uncharacterized protein</fullName>
    </submittedName>
</protein>
<evidence type="ECO:0000313" key="1">
    <source>
        <dbReference type="EMBL" id="PKA55969.1"/>
    </source>
</evidence>
<keyword evidence="2" id="KW-1185">Reference proteome</keyword>
<dbReference type="AlphaFoldDB" id="A0A2I0AK82"/>
<dbReference type="STRING" id="1088818.A0A2I0AK82"/>
<sequence length="218" mass="23718">MQCTWHHVCAGPSRPGHYTRGGPSAGATHDTFLHAPVIAPIAELIMPAGENYLPHINNATHKTEQRSRALLLNLAEFGETELLASALLCSALSLSLFLYSLLLEDGDGLGSLTEYCGIPLKETFLNGAWHKEDEDTGVKRWVFHSKPGPKHGASKRTNNKGQRGTYLKLRLPKVARLAVVKEQLSALAARCYECQGFGMKGCPRCGSGGLTPEQRGER</sequence>
<proteinExistence type="predicted"/>
<evidence type="ECO:0000313" key="2">
    <source>
        <dbReference type="Proteomes" id="UP000236161"/>
    </source>
</evidence>